<dbReference type="SUPFAM" id="SSF56349">
    <property type="entry name" value="DNA breaking-rejoining enzymes"/>
    <property type="match status" value="1"/>
</dbReference>
<dbReference type="Gene3D" id="1.10.443.10">
    <property type="entry name" value="Intergrase catalytic core"/>
    <property type="match status" value="1"/>
</dbReference>
<dbReference type="PANTHER" id="PTHR34605">
    <property type="entry name" value="PHAGE_INTEGRASE DOMAIN-CONTAINING PROTEIN"/>
    <property type="match status" value="1"/>
</dbReference>
<evidence type="ECO:0000313" key="4">
    <source>
        <dbReference type="EMBL" id="CAH3124224.1"/>
    </source>
</evidence>
<dbReference type="InterPro" id="IPR052925">
    <property type="entry name" value="Phage_Integrase-like_Recomb"/>
</dbReference>
<sequence length="255" mass="28379">MSVLIDKFPTRSQELLQYVSLIRYAARVHKGLGWAIYDFKFRQKASVNKSINWSVVDTQLWLTIFTVSPAILKEEYPLFSNGPQRNVSTTGDANRGTCNFYNRSGTCNRDPCYFRHVCNRCSGLHPRVDCPAHPTIVIGKTDQRVCPVLAMTNYLSYRGSTLGPLFQYLSGAPLTKAGLTSETRQLLSMSGFQPSQYAGHSYRIGAATTSASVGLPPWLIKTLGRWSSDCYERYVQCPPSLLSGVSCQLLGDTLN</sequence>
<accession>A0ABN8NWX5</accession>
<keyword evidence="2" id="KW-0862">Zinc</keyword>
<dbReference type="PROSITE" id="PS50103">
    <property type="entry name" value="ZF_C3H1"/>
    <property type="match status" value="1"/>
</dbReference>
<gene>
    <name evidence="4" type="ORF">PLOB_00030470</name>
</gene>
<evidence type="ECO:0000313" key="5">
    <source>
        <dbReference type="Proteomes" id="UP001159405"/>
    </source>
</evidence>
<evidence type="ECO:0000256" key="2">
    <source>
        <dbReference type="PROSITE-ProRule" id="PRU00723"/>
    </source>
</evidence>
<keyword evidence="2" id="KW-0863">Zinc-finger</keyword>
<keyword evidence="2" id="KW-0479">Metal-binding</keyword>
<feature type="zinc finger region" description="C3H1-type" evidence="2">
    <location>
        <begin position="92"/>
        <end position="119"/>
    </location>
</feature>
<keyword evidence="1" id="KW-0233">DNA recombination</keyword>
<keyword evidence="5" id="KW-1185">Reference proteome</keyword>
<dbReference type="InterPro" id="IPR013762">
    <property type="entry name" value="Integrase-like_cat_sf"/>
</dbReference>
<dbReference type="EMBL" id="CALNXK010000039">
    <property type="protein sequence ID" value="CAH3124224.1"/>
    <property type="molecule type" value="Genomic_DNA"/>
</dbReference>
<dbReference type="Proteomes" id="UP001159405">
    <property type="component" value="Unassembled WGS sequence"/>
</dbReference>
<reference evidence="4 5" key="1">
    <citation type="submission" date="2022-05" db="EMBL/GenBank/DDBJ databases">
        <authorList>
            <consortium name="Genoscope - CEA"/>
            <person name="William W."/>
        </authorList>
    </citation>
    <scope>NUCLEOTIDE SEQUENCE [LARGE SCALE GENOMIC DNA]</scope>
</reference>
<feature type="domain" description="C3H1-type" evidence="3">
    <location>
        <begin position="92"/>
        <end position="119"/>
    </location>
</feature>
<evidence type="ECO:0000259" key="3">
    <source>
        <dbReference type="PROSITE" id="PS50103"/>
    </source>
</evidence>
<evidence type="ECO:0000256" key="1">
    <source>
        <dbReference type="ARBA" id="ARBA00023172"/>
    </source>
</evidence>
<comment type="caution">
    <text evidence="4">The sequence shown here is derived from an EMBL/GenBank/DDBJ whole genome shotgun (WGS) entry which is preliminary data.</text>
</comment>
<name>A0ABN8NWX5_9CNID</name>
<proteinExistence type="predicted"/>
<organism evidence="4 5">
    <name type="scientific">Porites lobata</name>
    <dbReference type="NCBI Taxonomy" id="104759"/>
    <lineage>
        <taxon>Eukaryota</taxon>
        <taxon>Metazoa</taxon>
        <taxon>Cnidaria</taxon>
        <taxon>Anthozoa</taxon>
        <taxon>Hexacorallia</taxon>
        <taxon>Scleractinia</taxon>
        <taxon>Fungiina</taxon>
        <taxon>Poritidae</taxon>
        <taxon>Porites</taxon>
    </lineage>
</organism>
<dbReference type="InterPro" id="IPR011010">
    <property type="entry name" value="DNA_brk_join_enz"/>
</dbReference>
<protein>
    <recommendedName>
        <fullName evidence="3">C3H1-type domain-containing protein</fullName>
    </recommendedName>
</protein>
<dbReference type="PANTHER" id="PTHR34605:SF3">
    <property type="entry name" value="P CELL-TYPE AGGLUTINATION PROTEIN MAP4-LIKE-RELATED"/>
    <property type="match status" value="1"/>
</dbReference>
<dbReference type="InterPro" id="IPR000571">
    <property type="entry name" value="Znf_CCCH"/>
</dbReference>